<sequence length="441" mass="50434">MTFPTPSAKLALAAWLESHTEFRLSAQANSLTDALKDLETSPKPTSYLTQFRQLKRYFNRTIFGVLMASLILGLMAVPPAFVTNQSSQVNIFWLFIILLGFHALNVMVWSVTMMATMRQHTNSKGMLLNLLIFFNKKISKHSHINKDVSEAYLHWQCPTHSNKWLIGSLSHAAWGCYLLAGWLMTLLLLLTNQVNFVWETTLLSDDAFVQLTQTLSLLPQWFGIALPNQFDILASRVDLVSQTSVTRQHWANFLLASIMFYGVLPRLAFTILCLSMYHITRATRPLSTQEKIIQNRYQQQESHNRHILDADDHKDTSKSIHADTTQDGTLSDSAFSQRWALFEWSEAKPDNLSNTRAVSLLNSREDQDQFLASSNDEPIYILVNGRQSPDRGIRRFFSQARIRYPAIVMVILDDGKDRFVEDWQRLARETGLSSTLLSKKD</sequence>
<dbReference type="Pfam" id="PF11067">
    <property type="entry name" value="DUF2868"/>
    <property type="match status" value="1"/>
</dbReference>
<protein>
    <submittedName>
        <fullName evidence="3">DUF2868 domain-containing protein</fullName>
    </submittedName>
</protein>
<evidence type="ECO:0000313" key="4">
    <source>
        <dbReference type="Proteomes" id="UP000516370"/>
    </source>
</evidence>
<feature type="region of interest" description="Disordered" evidence="1">
    <location>
        <begin position="300"/>
        <end position="328"/>
    </location>
</feature>
<feature type="transmembrane region" description="Helical" evidence="2">
    <location>
        <begin position="93"/>
        <end position="116"/>
    </location>
</feature>
<dbReference type="EMBL" id="CP061081">
    <property type="protein sequence ID" value="QNT05723.1"/>
    <property type="molecule type" value="Genomic_DNA"/>
</dbReference>
<dbReference type="KEGG" id="mard:IBG28_19055"/>
<reference evidence="3 4" key="1">
    <citation type="submission" date="2020-09" db="EMBL/GenBank/DDBJ databases">
        <title>Complete genome sequence of an Arctic sea ice bacterium Marinomonas arctica BSI20414.</title>
        <authorList>
            <person name="Liao L."/>
            <person name="Chen B."/>
        </authorList>
    </citation>
    <scope>NUCLEOTIDE SEQUENCE [LARGE SCALE GENOMIC DNA]</scope>
    <source>
        <strain evidence="3 4">BSI20414</strain>
    </source>
</reference>
<keyword evidence="2" id="KW-1133">Transmembrane helix</keyword>
<keyword evidence="4" id="KW-1185">Reference proteome</keyword>
<gene>
    <name evidence="3" type="ORF">IBG28_19055</name>
</gene>
<feature type="transmembrane region" description="Helical" evidence="2">
    <location>
        <begin position="172"/>
        <end position="190"/>
    </location>
</feature>
<dbReference type="InterPro" id="IPR021296">
    <property type="entry name" value="DUF2868"/>
</dbReference>
<name>A0A7H1J5F7_9GAMM</name>
<dbReference type="AlphaFoldDB" id="A0A7H1J5F7"/>
<dbReference type="RefSeq" id="WP_162623552.1">
    <property type="nucleotide sequence ID" value="NZ_BMLJ01000019.1"/>
</dbReference>
<organism evidence="3 4">
    <name type="scientific">Marinomonas arctica</name>
    <dbReference type="NCBI Taxonomy" id="383750"/>
    <lineage>
        <taxon>Bacteria</taxon>
        <taxon>Pseudomonadati</taxon>
        <taxon>Pseudomonadota</taxon>
        <taxon>Gammaproteobacteria</taxon>
        <taxon>Oceanospirillales</taxon>
        <taxon>Oceanospirillaceae</taxon>
        <taxon>Marinomonas</taxon>
    </lineage>
</organism>
<evidence type="ECO:0000313" key="3">
    <source>
        <dbReference type="EMBL" id="QNT05723.1"/>
    </source>
</evidence>
<keyword evidence="2" id="KW-0472">Membrane</keyword>
<feature type="transmembrane region" description="Helical" evidence="2">
    <location>
        <begin position="253"/>
        <end position="277"/>
    </location>
</feature>
<dbReference type="Proteomes" id="UP000516370">
    <property type="component" value="Chromosome"/>
</dbReference>
<keyword evidence="2" id="KW-0812">Transmembrane</keyword>
<feature type="compositionally biased region" description="Basic and acidic residues" evidence="1">
    <location>
        <begin position="302"/>
        <end position="321"/>
    </location>
</feature>
<evidence type="ECO:0000256" key="1">
    <source>
        <dbReference type="SAM" id="MobiDB-lite"/>
    </source>
</evidence>
<feature type="transmembrane region" description="Helical" evidence="2">
    <location>
        <begin position="62"/>
        <end position="81"/>
    </location>
</feature>
<accession>A0A7H1J5F7</accession>
<proteinExistence type="predicted"/>
<evidence type="ECO:0000256" key="2">
    <source>
        <dbReference type="SAM" id="Phobius"/>
    </source>
</evidence>